<dbReference type="CDD" id="cd04678">
    <property type="entry name" value="NUDIX_MTH2_Nudt15"/>
    <property type="match status" value="1"/>
</dbReference>
<organism evidence="2">
    <name type="scientific">uncultured bacterium</name>
    <name type="common">gcode 4</name>
    <dbReference type="NCBI Taxonomy" id="1234023"/>
    <lineage>
        <taxon>Bacteria</taxon>
        <taxon>environmental samples</taxon>
    </lineage>
</organism>
<dbReference type="SUPFAM" id="SSF55811">
    <property type="entry name" value="Nudix"/>
    <property type="match status" value="1"/>
</dbReference>
<proteinExistence type="predicted"/>
<dbReference type="GO" id="GO:0006203">
    <property type="term" value="P:dGTP catabolic process"/>
    <property type="evidence" value="ECO:0007669"/>
    <property type="project" value="TreeGrafter"/>
</dbReference>
<dbReference type="Gene3D" id="3.90.79.10">
    <property type="entry name" value="Nucleoside Triphosphate Pyrophosphohydrolase"/>
    <property type="match status" value="1"/>
</dbReference>
<dbReference type="EMBL" id="AMFJ01000311">
    <property type="protein sequence ID" value="EKE28618.1"/>
    <property type="molecule type" value="Genomic_DNA"/>
</dbReference>
<gene>
    <name evidence="2" type="ORF">ACD_3C00037G0009</name>
</gene>
<comment type="caution">
    <text evidence="2">The sequence shown here is derived from an EMBL/GenBank/DDBJ whole genome shotgun (WGS) entry which is preliminary data.</text>
</comment>
<dbReference type="Pfam" id="PF00293">
    <property type="entry name" value="NUDIX"/>
    <property type="match status" value="1"/>
</dbReference>
<name>K2G099_9BACT</name>
<evidence type="ECO:0000313" key="2">
    <source>
        <dbReference type="EMBL" id="EKE28618.1"/>
    </source>
</evidence>
<dbReference type="AlphaFoldDB" id="K2G099"/>
<dbReference type="GO" id="GO:0005829">
    <property type="term" value="C:cytosol"/>
    <property type="evidence" value="ECO:0007669"/>
    <property type="project" value="TreeGrafter"/>
</dbReference>
<feature type="domain" description="Nudix hydrolase" evidence="1">
    <location>
        <begin position="8"/>
        <end position="142"/>
    </location>
</feature>
<dbReference type="InterPro" id="IPR015797">
    <property type="entry name" value="NUDIX_hydrolase-like_dom_sf"/>
</dbReference>
<protein>
    <submittedName>
        <fullName evidence="2">MutT/nudix family protein</fullName>
    </submittedName>
</protein>
<dbReference type="InterPro" id="IPR000086">
    <property type="entry name" value="NUDIX_hydrolase_dom"/>
</dbReference>
<dbReference type="PANTHER" id="PTHR16099">
    <property type="entry name" value="8-OXO-DGTP DIPHOSPHATES NUDT15"/>
    <property type="match status" value="1"/>
</dbReference>
<dbReference type="PROSITE" id="PS51462">
    <property type="entry name" value="NUDIX"/>
    <property type="match status" value="1"/>
</dbReference>
<dbReference type="GO" id="GO:0035539">
    <property type="term" value="F:8-oxo-7,8-dihydrodeoxyguanosine triphosphate pyrophosphatase activity"/>
    <property type="evidence" value="ECO:0007669"/>
    <property type="project" value="TreeGrafter"/>
</dbReference>
<evidence type="ECO:0000259" key="1">
    <source>
        <dbReference type="PROSITE" id="PS51462"/>
    </source>
</evidence>
<reference evidence="2" key="1">
    <citation type="journal article" date="2012" name="Science">
        <title>Fermentation, hydrogen, and sulfur metabolism in multiple uncultivated bacterial phyla.</title>
        <authorList>
            <person name="Wrighton K.C."/>
            <person name="Thomas B.C."/>
            <person name="Sharon I."/>
            <person name="Miller C.S."/>
            <person name="Castelle C.J."/>
            <person name="VerBerkmoes N.C."/>
            <person name="Wilkins M.J."/>
            <person name="Hettich R.L."/>
            <person name="Lipton M.S."/>
            <person name="Williams K.H."/>
            <person name="Long P.E."/>
            <person name="Banfield J.F."/>
        </authorList>
    </citation>
    <scope>NUCLEOTIDE SEQUENCE [LARGE SCALE GENOMIC DNA]</scope>
</reference>
<sequence>MQQEVKKKVWAGFWVMLLRDSKILLWRRHVDPEKASSEMNWAWTWTMPGGKLEFWESFEEGWIREVKEETWIELDNIKVICVNNDRIETAHFVTIWMLSQDFEGEAQVMEPDEITEWKWFTLENLPENVFPPSLKLLENYKENIFYISE</sequence>
<accession>K2G099</accession>
<dbReference type="PANTHER" id="PTHR16099:SF5">
    <property type="entry name" value="NUCLEOTIDE TRIPHOSPHATE DIPHOSPHATASE NUDT15"/>
    <property type="match status" value="1"/>
</dbReference>